<feature type="transmembrane region" description="Helical" evidence="7">
    <location>
        <begin position="66"/>
        <end position="86"/>
    </location>
</feature>
<dbReference type="InterPro" id="IPR000515">
    <property type="entry name" value="MetI-like"/>
</dbReference>
<comment type="similarity">
    <text evidence="7">Belongs to the binding-protein-dependent transport system permease family.</text>
</comment>
<keyword evidence="2 7" id="KW-0813">Transport</keyword>
<dbReference type="GO" id="GO:0055085">
    <property type="term" value="P:transmembrane transport"/>
    <property type="evidence" value="ECO:0007669"/>
    <property type="project" value="InterPro"/>
</dbReference>
<dbReference type="GO" id="GO:0010438">
    <property type="term" value="P:cellular response to sulfur starvation"/>
    <property type="evidence" value="ECO:0007669"/>
    <property type="project" value="TreeGrafter"/>
</dbReference>
<dbReference type="GO" id="GO:0005886">
    <property type="term" value="C:plasma membrane"/>
    <property type="evidence" value="ECO:0007669"/>
    <property type="project" value="UniProtKB-SubCell"/>
</dbReference>
<dbReference type="EMBL" id="CP002292">
    <property type="protein sequence ID" value="ADP72730.1"/>
    <property type="molecule type" value="Genomic_DNA"/>
</dbReference>
<protein>
    <submittedName>
        <fullName evidence="9">Binding-protein-dependent transport systems inner membrane component</fullName>
    </submittedName>
</protein>
<dbReference type="CDD" id="cd06261">
    <property type="entry name" value="TM_PBP2"/>
    <property type="match status" value="1"/>
</dbReference>
<feature type="transmembrane region" description="Helical" evidence="7">
    <location>
        <begin position="186"/>
        <end position="206"/>
    </location>
</feature>
<keyword evidence="5 7" id="KW-1133">Transmembrane helix</keyword>
<name>E3I4Q8_RHOVT</name>
<feature type="domain" description="ABC transmembrane type-1" evidence="8">
    <location>
        <begin position="58"/>
        <end position="239"/>
    </location>
</feature>
<evidence type="ECO:0000313" key="10">
    <source>
        <dbReference type="Proteomes" id="UP000001399"/>
    </source>
</evidence>
<sequence length="252" mass="26785">MTIRAPSLKPFAVLGGTLAVWEAATLLELADPNFLPSPHAVLARGWTEVTTGTLPADLAATLSRHIQGLGIGVSAALAFGLLLGLSKLANRLIGPLFLGFRQIALFAWVPLLSLWFGGNEAGKIAFIAVAAFTPMVVSTWRGTSEISPAHHELAAVLTLGRLDYVRLIALPSALPQVLTGFRSSLIASWLATVGAELFLNVAPGLGGRLNEGRETFQMDLLLAMLIVLVAIGMIYQRLADAGEMKLLKRRTA</sequence>
<dbReference type="InterPro" id="IPR035906">
    <property type="entry name" value="MetI-like_sf"/>
</dbReference>
<evidence type="ECO:0000256" key="6">
    <source>
        <dbReference type="ARBA" id="ARBA00023136"/>
    </source>
</evidence>
<evidence type="ECO:0000256" key="5">
    <source>
        <dbReference type="ARBA" id="ARBA00022989"/>
    </source>
</evidence>
<dbReference type="PROSITE" id="PS50928">
    <property type="entry name" value="ABC_TM1"/>
    <property type="match status" value="1"/>
</dbReference>
<evidence type="ECO:0000259" key="8">
    <source>
        <dbReference type="PROSITE" id="PS50928"/>
    </source>
</evidence>
<dbReference type="Pfam" id="PF00528">
    <property type="entry name" value="BPD_transp_1"/>
    <property type="match status" value="1"/>
</dbReference>
<dbReference type="eggNOG" id="COG0600">
    <property type="taxonomic scope" value="Bacteria"/>
</dbReference>
<keyword evidence="4 7" id="KW-0812">Transmembrane</keyword>
<keyword evidence="3" id="KW-1003">Cell membrane</keyword>
<feature type="transmembrane region" description="Helical" evidence="7">
    <location>
        <begin position="218"/>
        <end position="238"/>
    </location>
</feature>
<feature type="transmembrane region" description="Helical" evidence="7">
    <location>
        <begin position="124"/>
        <end position="141"/>
    </location>
</feature>
<accession>E3I4Q8</accession>
<dbReference type="OrthoDB" id="7957355at2"/>
<evidence type="ECO:0000313" key="9">
    <source>
        <dbReference type="EMBL" id="ADP72730.1"/>
    </source>
</evidence>
<dbReference type="Gene3D" id="1.10.3720.10">
    <property type="entry name" value="MetI-like"/>
    <property type="match status" value="1"/>
</dbReference>
<dbReference type="STRING" id="648757.Rvan_3552"/>
<organism evidence="9 10">
    <name type="scientific">Rhodomicrobium vannielii (strain ATCC 17100 / DSM 162 / LMG 4299 / NCIMB 10020 / ATH 3.1.1)</name>
    <dbReference type="NCBI Taxonomy" id="648757"/>
    <lineage>
        <taxon>Bacteria</taxon>
        <taxon>Pseudomonadati</taxon>
        <taxon>Pseudomonadota</taxon>
        <taxon>Alphaproteobacteria</taxon>
        <taxon>Hyphomicrobiales</taxon>
        <taxon>Hyphomicrobiaceae</taxon>
        <taxon>Rhodomicrobium</taxon>
    </lineage>
</organism>
<dbReference type="RefSeq" id="WP_013421088.1">
    <property type="nucleotide sequence ID" value="NC_014664.1"/>
</dbReference>
<dbReference type="AlphaFoldDB" id="E3I4Q8"/>
<keyword evidence="6 7" id="KW-0472">Membrane</keyword>
<feature type="transmembrane region" description="Helical" evidence="7">
    <location>
        <begin position="98"/>
        <end position="118"/>
    </location>
</feature>
<reference evidence="10" key="1">
    <citation type="journal article" date="2011" name="J. Bacteriol.">
        <title>Genome sequences of eight morphologically diverse alphaproteobacteria.</title>
        <authorList>
            <consortium name="US DOE Joint Genome Institute"/>
            <person name="Brown P.J."/>
            <person name="Kysela D.T."/>
            <person name="Buechlein A."/>
            <person name="Hemmerich C."/>
            <person name="Brun Y.V."/>
        </authorList>
    </citation>
    <scope>NUCLEOTIDE SEQUENCE [LARGE SCALE GENOMIC DNA]</scope>
    <source>
        <strain evidence="10">ATCC 17100 / ATH 3.1.1 / DSM 162 / LMG 4299</strain>
    </source>
</reference>
<dbReference type="PANTHER" id="PTHR30151">
    <property type="entry name" value="ALKANE SULFONATE ABC TRANSPORTER-RELATED, MEMBRANE SUBUNIT"/>
    <property type="match status" value="1"/>
</dbReference>
<keyword evidence="10" id="KW-1185">Reference proteome</keyword>
<comment type="subcellular location">
    <subcellularLocation>
        <location evidence="1 7">Cell membrane</location>
        <topology evidence="1 7">Multi-pass membrane protein</topology>
    </subcellularLocation>
</comment>
<evidence type="ECO:0000256" key="1">
    <source>
        <dbReference type="ARBA" id="ARBA00004651"/>
    </source>
</evidence>
<dbReference type="Proteomes" id="UP000001399">
    <property type="component" value="Chromosome"/>
</dbReference>
<evidence type="ECO:0000256" key="4">
    <source>
        <dbReference type="ARBA" id="ARBA00022692"/>
    </source>
</evidence>
<proteinExistence type="inferred from homology"/>
<dbReference type="KEGG" id="rva:Rvan_3552"/>
<dbReference type="SUPFAM" id="SSF161098">
    <property type="entry name" value="MetI-like"/>
    <property type="match status" value="1"/>
</dbReference>
<evidence type="ECO:0000256" key="7">
    <source>
        <dbReference type="RuleBase" id="RU363032"/>
    </source>
</evidence>
<gene>
    <name evidence="9" type="ordered locus">Rvan_3552</name>
</gene>
<evidence type="ECO:0000256" key="3">
    <source>
        <dbReference type="ARBA" id="ARBA00022475"/>
    </source>
</evidence>
<evidence type="ECO:0000256" key="2">
    <source>
        <dbReference type="ARBA" id="ARBA00022448"/>
    </source>
</evidence>
<dbReference type="PANTHER" id="PTHR30151:SF25">
    <property type="entry name" value="TAURINE TRANSPORT SYSTEM PERMEASE PROTEIN TAUC"/>
    <property type="match status" value="1"/>
</dbReference>
<dbReference type="HOGENOM" id="CLU_046113_1_2_5"/>